<evidence type="ECO:0000256" key="1">
    <source>
        <dbReference type="SAM" id="Phobius"/>
    </source>
</evidence>
<evidence type="ECO:0000259" key="2">
    <source>
        <dbReference type="Pfam" id="PF12158"/>
    </source>
</evidence>
<reference evidence="3 4" key="1">
    <citation type="submission" date="2019-03" db="EMBL/GenBank/DDBJ databases">
        <title>Draft genome sequences of novel Actinobacteria.</title>
        <authorList>
            <person name="Sahin N."/>
            <person name="Ay H."/>
            <person name="Saygin H."/>
        </authorList>
    </citation>
    <scope>NUCLEOTIDE SEQUENCE [LARGE SCALE GENOMIC DNA]</scope>
    <source>
        <strain evidence="3 4">DSM 45941</strain>
    </source>
</reference>
<protein>
    <submittedName>
        <fullName evidence="3">DUF3592 domain-containing protein</fullName>
    </submittedName>
</protein>
<dbReference type="AlphaFoldDB" id="A0A4R5A6M6"/>
<dbReference type="OrthoDB" id="4212335at2"/>
<dbReference type="Proteomes" id="UP000295578">
    <property type="component" value="Unassembled WGS sequence"/>
</dbReference>
<keyword evidence="1" id="KW-1133">Transmembrane helix</keyword>
<dbReference type="EMBL" id="SMKY01000284">
    <property type="protein sequence ID" value="TDD67601.1"/>
    <property type="molecule type" value="Genomic_DNA"/>
</dbReference>
<keyword evidence="4" id="KW-1185">Reference proteome</keyword>
<dbReference type="RefSeq" id="WP_132203445.1">
    <property type="nucleotide sequence ID" value="NZ_SMKY01000284.1"/>
</dbReference>
<evidence type="ECO:0000313" key="3">
    <source>
        <dbReference type="EMBL" id="TDD67601.1"/>
    </source>
</evidence>
<evidence type="ECO:0000313" key="4">
    <source>
        <dbReference type="Proteomes" id="UP000295578"/>
    </source>
</evidence>
<name>A0A4R5A6M6_9ACTN</name>
<sequence length="149" mass="15789">MNDAVHSLLFPLFTLFGGVFVVVGVRTVLGHRRFLRNAVRVPGTVTALRSERSSNQSSYSSTSRSVVYRPILRFTTLDGRIVETASPFAANPAPARVGASLEVLYDPADPTSARHAGTGGSGTFHGLIFAAAGTLFAVIGLIGDVNMLR</sequence>
<keyword evidence="1" id="KW-0812">Transmembrane</keyword>
<feature type="transmembrane region" description="Helical" evidence="1">
    <location>
        <begin position="124"/>
        <end position="143"/>
    </location>
</feature>
<accession>A0A4R5A6M6</accession>
<organism evidence="3 4">
    <name type="scientific">Actinomadura darangshiensis</name>
    <dbReference type="NCBI Taxonomy" id="705336"/>
    <lineage>
        <taxon>Bacteria</taxon>
        <taxon>Bacillati</taxon>
        <taxon>Actinomycetota</taxon>
        <taxon>Actinomycetes</taxon>
        <taxon>Streptosporangiales</taxon>
        <taxon>Thermomonosporaceae</taxon>
        <taxon>Actinomadura</taxon>
    </lineage>
</organism>
<gene>
    <name evidence="3" type="ORF">E1293_37865</name>
</gene>
<feature type="transmembrane region" description="Helical" evidence="1">
    <location>
        <begin position="6"/>
        <end position="29"/>
    </location>
</feature>
<feature type="domain" description="DUF3592" evidence="2">
    <location>
        <begin position="41"/>
        <end position="114"/>
    </location>
</feature>
<keyword evidence="1" id="KW-0472">Membrane</keyword>
<proteinExistence type="predicted"/>
<comment type="caution">
    <text evidence="3">The sequence shown here is derived from an EMBL/GenBank/DDBJ whole genome shotgun (WGS) entry which is preliminary data.</text>
</comment>
<dbReference type="Pfam" id="PF12158">
    <property type="entry name" value="DUF3592"/>
    <property type="match status" value="1"/>
</dbReference>
<dbReference type="InterPro" id="IPR021994">
    <property type="entry name" value="DUF3592"/>
</dbReference>